<protein>
    <submittedName>
        <fullName evidence="9">Putative patatin-like phospholipase</fullName>
    </submittedName>
</protein>
<feature type="transmembrane region" description="Helical" evidence="6">
    <location>
        <begin position="5"/>
        <end position="24"/>
    </location>
</feature>
<dbReference type="Pfam" id="PF07244">
    <property type="entry name" value="POTRA"/>
    <property type="match status" value="1"/>
</dbReference>
<accession>A0A3B1CRX7</accession>
<dbReference type="GO" id="GO:0016787">
    <property type="term" value="F:hydrolase activity"/>
    <property type="evidence" value="ECO:0007669"/>
    <property type="project" value="UniProtKB-KW"/>
</dbReference>
<dbReference type="CDD" id="cd07205">
    <property type="entry name" value="Pat_PNPLA6_PNPLA7_NTE1_like"/>
    <property type="match status" value="1"/>
</dbReference>
<dbReference type="PANTHER" id="PTHR14226">
    <property type="entry name" value="NEUROPATHY TARGET ESTERASE/SWISS CHEESE D.MELANOGASTER"/>
    <property type="match status" value="1"/>
</dbReference>
<dbReference type="EMBL" id="UOGD01000352">
    <property type="protein sequence ID" value="VAX26644.1"/>
    <property type="molecule type" value="Genomic_DNA"/>
</dbReference>
<name>A0A3B1CRX7_9ZZZZ</name>
<comment type="subcellular location">
    <subcellularLocation>
        <location evidence="1">Membrane</location>
    </subcellularLocation>
</comment>
<keyword evidence="4" id="KW-0443">Lipid metabolism</keyword>
<dbReference type="InterPro" id="IPR010827">
    <property type="entry name" value="BamA/TamA_POTRA"/>
</dbReference>
<evidence type="ECO:0000259" key="8">
    <source>
        <dbReference type="PROSITE" id="PS51779"/>
    </source>
</evidence>
<evidence type="ECO:0000313" key="9">
    <source>
        <dbReference type="EMBL" id="VAX26644.1"/>
    </source>
</evidence>
<dbReference type="PANTHER" id="PTHR14226:SF76">
    <property type="entry name" value="NTE FAMILY PROTEIN RSSA"/>
    <property type="match status" value="1"/>
</dbReference>
<keyword evidence="3" id="KW-0442">Lipid degradation</keyword>
<dbReference type="InterPro" id="IPR002641">
    <property type="entry name" value="PNPLA_dom"/>
</dbReference>
<gene>
    <name evidence="9" type="ORF">MNBD_IGNAVI01-114</name>
</gene>
<dbReference type="PROSITE" id="PS51779">
    <property type="entry name" value="POTRA"/>
    <property type="match status" value="1"/>
</dbReference>
<dbReference type="Pfam" id="PF01734">
    <property type="entry name" value="Patatin"/>
    <property type="match status" value="1"/>
</dbReference>
<evidence type="ECO:0000256" key="4">
    <source>
        <dbReference type="ARBA" id="ARBA00023098"/>
    </source>
</evidence>
<dbReference type="GO" id="GO:0016042">
    <property type="term" value="P:lipid catabolic process"/>
    <property type="evidence" value="ECO:0007669"/>
    <property type="project" value="UniProtKB-KW"/>
</dbReference>
<dbReference type="Pfam" id="PF01103">
    <property type="entry name" value="Omp85"/>
    <property type="match status" value="1"/>
</dbReference>
<evidence type="ECO:0000259" key="7">
    <source>
        <dbReference type="PROSITE" id="PS51635"/>
    </source>
</evidence>
<feature type="domain" description="POTRA" evidence="8">
    <location>
        <begin position="395"/>
        <end position="467"/>
    </location>
</feature>
<proteinExistence type="predicted"/>
<keyword evidence="5 6" id="KW-0472">Membrane</keyword>
<evidence type="ECO:0000256" key="6">
    <source>
        <dbReference type="SAM" id="Phobius"/>
    </source>
</evidence>
<evidence type="ECO:0000256" key="1">
    <source>
        <dbReference type="ARBA" id="ARBA00004370"/>
    </source>
</evidence>
<dbReference type="InterPro" id="IPR016035">
    <property type="entry name" value="Acyl_Trfase/lysoPLipase"/>
</dbReference>
<dbReference type="InterPro" id="IPR050301">
    <property type="entry name" value="NTE"/>
</dbReference>
<dbReference type="GO" id="GO:0019867">
    <property type="term" value="C:outer membrane"/>
    <property type="evidence" value="ECO:0007669"/>
    <property type="project" value="InterPro"/>
</dbReference>
<evidence type="ECO:0000256" key="3">
    <source>
        <dbReference type="ARBA" id="ARBA00022963"/>
    </source>
</evidence>
<sequence length="794" mass="90131">MEKIILQVFVYLLFVIFLPIFLFGQTVNDSLLNKQQSLNDSLKLVAERDSLRRVNQKTIEHVSEIFSKFKNKRPKIGVVLAGGGAKGFAHVGVLELLDSLNIPIDYVAGNSMGGLIGGLYSIGYTGKELERFSENLDWNYLLNDNPPRAELPFLEKEKTGKYQLRLGLKGYEPAIPAGLIYGQNIQMFFIGLTAPYEGVGSFDDLPIPFRCVAVDLVSGKQVVLKDGSLSKAMRATMSIPSAFSPVDWGDYLLVDGLVLNNFPADVVRDMGADIIIGLNLTTGKKKKEDLDNLLSILDRTTDIPMGAKLQENIEMSDIYISQDLEGFGTSDFAADKIKQIIGRGKRAGQNNKEVLIALKKELEKYDEYIEWEKLGKKEKYEKIKETKEQFEASPPIIHSYVIQGNKKFSDDFISLHLGLKVGNIYDYKKLSRSIDNLYAMNYFEKITYTVAKSNPNEIDLVIEVKEKLLNRLVAGFKYNDYYKLIGLLGLETNSALIPGAQLETYLQFGGLTKWDLTVLYPSRSMDMVVYPFLSAQYQDIPIDFYFEGKKIFRFRNLSWKFYGGFNFSLSKFWNLEGSVAWESMNVYSEIATPIIDTILAQYNLKANIVTGRVRLLYDSIDDIIIPNKGIYFNSLYEGSSPTFGSDFKYHRVFGRLDIFIPFAKKHNIKLEAAYMKAWNKEQVPFYKWFYLGGPETFVGLDYFQASGTEFTVAATSYRYEILESIYLKGIFNVIFNYSLLDGPKANDFIFGYGISAMMRTIFGRMEVMWARGDANVSQPGNKSNKVYFLLGYNL</sequence>
<evidence type="ECO:0000256" key="5">
    <source>
        <dbReference type="ARBA" id="ARBA00023136"/>
    </source>
</evidence>
<dbReference type="Gene3D" id="2.40.160.50">
    <property type="entry name" value="membrane protein fhac: a member of the omp85/tpsb transporter family"/>
    <property type="match status" value="1"/>
</dbReference>
<dbReference type="AlphaFoldDB" id="A0A3B1CRX7"/>
<organism evidence="9">
    <name type="scientific">hydrothermal vent metagenome</name>
    <dbReference type="NCBI Taxonomy" id="652676"/>
    <lineage>
        <taxon>unclassified sequences</taxon>
        <taxon>metagenomes</taxon>
        <taxon>ecological metagenomes</taxon>
    </lineage>
</organism>
<evidence type="ECO:0000256" key="2">
    <source>
        <dbReference type="ARBA" id="ARBA00022801"/>
    </source>
</evidence>
<keyword evidence="6" id="KW-0812">Transmembrane</keyword>
<dbReference type="PROSITE" id="PS51635">
    <property type="entry name" value="PNPLA"/>
    <property type="match status" value="1"/>
</dbReference>
<dbReference type="Gene3D" id="3.10.20.310">
    <property type="entry name" value="membrane protein fhac"/>
    <property type="match status" value="1"/>
</dbReference>
<keyword evidence="6" id="KW-1133">Transmembrane helix</keyword>
<keyword evidence="2" id="KW-0378">Hydrolase</keyword>
<dbReference type="InterPro" id="IPR000184">
    <property type="entry name" value="Bac_surfAg_D15"/>
</dbReference>
<dbReference type="Gene3D" id="3.40.1090.10">
    <property type="entry name" value="Cytosolic phospholipase A2 catalytic domain"/>
    <property type="match status" value="2"/>
</dbReference>
<dbReference type="SUPFAM" id="SSF52151">
    <property type="entry name" value="FabD/lysophospholipase-like"/>
    <property type="match status" value="1"/>
</dbReference>
<feature type="domain" description="PNPLA" evidence="7">
    <location>
        <begin position="78"/>
        <end position="268"/>
    </location>
</feature>
<reference evidence="9" key="1">
    <citation type="submission" date="2018-06" db="EMBL/GenBank/DDBJ databases">
        <authorList>
            <person name="Zhirakovskaya E."/>
        </authorList>
    </citation>
    <scope>NUCLEOTIDE SEQUENCE</scope>
</reference>
<dbReference type="InterPro" id="IPR034746">
    <property type="entry name" value="POTRA"/>
</dbReference>